<protein>
    <submittedName>
        <fullName evidence="2">Uncharacterized protein</fullName>
    </submittedName>
</protein>
<name>A0A7W6LXI2_9SPHN</name>
<organism evidence="2 3">
    <name type="scientific">Sphingobium scionense</name>
    <dbReference type="NCBI Taxonomy" id="1404341"/>
    <lineage>
        <taxon>Bacteria</taxon>
        <taxon>Pseudomonadati</taxon>
        <taxon>Pseudomonadota</taxon>
        <taxon>Alphaproteobacteria</taxon>
        <taxon>Sphingomonadales</taxon>
        <taxon>Sphingomonadaceae</taxon>
        <taxon>Sphingobium</taxon>
    </lineage>
</organism>
<evidence type="ECO:0000313" key="3">
    <source>
        <dbReference type="Proteomes" id="UP000590524"/>
    </source>
</evidence>
<sequence length="41" mass="4373">MTRTHGWNWVGILAFVCGAAVIIPSLIALALSLLAVVRILL</sequence>
<evidence type="ECO:0000256" key="1">
    <source>
        <dbReference type="SAM" id="Phobius"/>
    </source>
</evidence>
<proteinExistence type="predicted"/>
<keyword evidence="1" id="KW-0472">Membrane</keyword>
<evidence type="ECO:0000313" key="2">
    <source>
        <dbReference type="EMBL" id="MBB4151286.1"/>
    </source>
</evidence>
<accession>A0A7W6LXI2</accession>
<comment type="caution">
    <text evidence="2">The sequence shown here is derived from an EMBL/GenBank/DDBJ whole genome shotgun (WGS) entry which is preliminary data.</text>
</comment>
<keyword evidence="1" id="KW-0812">Transmembrane</keyword>
<gene>
    <name evidence="2" type="ORF">GGQ90_005098</name>
</gene>
<feature type="transmembrane region" description="Helical" evidence="1">
    <location>
        <begin position="12"/>
        <end position="37"/>
    </location>
</feature>
<dbReference type="RefSeq" id="WP_281391465.1">
    <property type="nucleotide sequence ID" value="NZ_JACIEU010000033.1"/>
</dbReference>
<keyword evidence="3" id="KW-1185">Reference proteome</keyword>
<dbReference type="EMBL" id="JACIEU010000033">
    <property type="protein sequence ID" value="MBB4151286.1"/>
    <property type="molecule type" value="Genomic_DNA"/>
</dbReference>
<reference evidence="2 3" key="1">
    <citation type="submission" date="2020-08" db="EMBL/GenBank/DDBJ databases">
        <title>Genomic Encyclopedia of Type Strains, Phase IV (KMG-IV): sequencing the most valuable type-strain genomes for metagenomic binning, comparative biology and taxonomic classification.</title>
        <authorList>
            <person name="Goeker M."/>
        </authorList>
    </citation>
    <scope>NUCLEOTIDE SEQUENCE [LARGE SCALE GENOMIC DNA]</scope>
    <source>
        <strain evidence="2 3">DSM 19371</strain>
    </source>
</reference>
<dbReference type="AlphaFoldDB" id="A0A7W6LXI2"/>
<dbReference type="Proteomes" id="UP000590524">
    <property type="component" value="Unassembled WGS sequence"/>
</dbReference>
<keyword evidence="1" id="KW-1133">Transmembrane helix</keyword>